<keyword evidence="3" id="KW-1185">Reference proteome</keyword>
<sequence>MARIIAVANQKGGVGKTTTAVNLAAALAAAKRKVLLVDLDPQGNATMASGVDKRVAKPNGCEVLLDEAPIEQAIVKTEAHYDLLPGNGDLTAAELKLMDAIARESRLKDALAKIADRYDIVLIDCPPSLHLLTLNALAAATGLLIPVQCEYFALEGLSSLLDTVKAVRQRLNPNLEIEGLLRTMYDVRNNLGNEVSAQLTTHFGDKVLRSIIPRNVRLAEAPSHGQPIHLYDRSSRGAIAYIGLAGEMIRRDRNQQAAAQDQANDVITPTLHESDETLDDIVDIHQE</sequence>
<dbReference type="SUPFAM" id="SSF52540">
    <property type="entry name" value="P-loop containing nucleoside triphosphate hydrolases"/>
    <property type="match status" value="1"/>
</dbReference>
<dbReference type="Pfam" id="PF13614">
    <property type="entry name" value="AAA_31"/>
    <property type="match status" value="1"/>
</dbReference>
<dbReference type="PANTHER" id="PTHR13696:SF52">
    <property type="entry name" value="PARA FAMILY PROTEIN CT_582"/>
    <property type="match status" value="1"/>
</dbReference>
<dbReference type="PANTHER" id="PTHR13696">
    <property type="entry name" value="P-LOOP CONTAINING NUCLEOSIDE TRIPHOSPHATE HYDROLASE"/>
    <property type="match status" value="1"/>
</dbReference>
<reference evidence="2 3" key="1">
    <citation type="submission" date="2024-06" db="EMBL/GenBank/DDBJ databases">
        <title>Sorghum-associated microbial communities from plants grown in Nebraska, USA.</title>
        <authorList>
            <person name="Schachtman D."/>
        </authorList>
    </citation>
    <scope>NUCLEOTIDE SEQUENCE [LARGE SCALE GENOMIC DNA]</scope>
    <source>
        <strain evidence="2 3">1073</strain>
    </source>
</reference>
<evidence type="ECO:0000313" key="2">
    <source>
        <dbReference type="EMBL" id="MET3653838.1"/>
    </source>
</evidence>
<proteinExistence type="predicted"/>
<protein>
    <submittedName>
        <fullName evidence="2">Chromosome partitioning protein</fullName>
    </submittedName>
</protein>
<evidence type="ECO:0000259" key="1">
    <source>
        <dbReference type="Pfam" id="PF13614"/>
    </source>
</evidence>
<dbReference type="Proteomes" id="UP001549184">
    <property type="component" value="Unassembled WGS sequence"/>
</dbReference>
<gene>
    <name evidence="2" type="ORF">ABIC75_003575</name>
</gene>
<feature type="domain" description="AAA" evidence="1">
    <location>
        <begin position="3"/>
        <end position="177"/>
    </location>
</feature>
<dbReference type="RefSeq" id="WP_354015212.1">
    <property type="nucleotide sequence ID" value="NZ_JBEPMU010000005.1"/>
</dbReference>
<accession>A0ABV2K1C4</accession>
<comment type="caution">
    <text evidence="2">The sequence shown here is derived from an EMBL/GenBank/DDBJ whole genome shotgun (WGS) entry which is preliminary data.</text>
</comment>
<dbReference type="EMBL" id="JBEPMU010000005">
    <property type="protein sequence ID" value="MET3653838.1"/>
    <property type="molecule type" value="Genomic_DNA"/>
</dbReference>
<dbReference type="Gene3D" id="3.40.50.300">
    <property type="entry name" value="P-loop containing nucleotide triphosphate hydrolases"/>
    <property type="match status" value="1"/>
</dbReference>
<evidence type="ECO:0000313" key="3">
    <source>
        <dbReference type="Proteomes" id="UP001549184"/>
    </source>
</evidence>
<dbReference type="CDD" id="cd02042">
    <property type="entry name" value="ParAB_family"/>
    <property type="match status" value="1"/>
</dbReference>
<dbReference type="InterPro" id="IPR027417">
    <property type="entry name" value="P-loop_NTPase"/>
</dbReference>
<dbReference type="InterPro" id="IPR025669">
    <property type="entry name" value="AAA_dom"/>
</dbReference>
<name>A0ABV2K1C4_9GAMM</name>
<dbReference type="InterPro" id="IPR050678">
    <property type="entry name" value="DNA_Partitioning_ATPase"/>
</dbReference>
<organism evidence="2 3">
    <name type="scientific">Dyella japonica</name>
    <dbReference type="NCBI Taxonomy" id="231455"/>
    <lineage>
        <taxon>Bacteria</taxon>
        <taxon>Pseudomonadati</taxon>
        <taxon>Pseudomonadota</taxon>
        <taxon>Gammaproteobacteria</taxon>
        <taxon>Lysobacterales</taxon>
        <taxon>Rhodanobacteraceae</taxon>
        <taxon>Dyella</taxon>
    </lineage>
</organism>